<feature type="transmembrane region" description="Helical" evidence="7">
    <location>
        <begin position="140"/>
        <end position="162"/>
    </location>
</feature>
<evidence type="ECO:0000313" key="10">
    <source>
        <dbReference type="Proteomes" id="UP000521379"/>
    </source>
</evidence>
<proteinExistence type="predicted"/>
<keyword evidence="10" id="KW-1185">Reference proteome</keyword>
<dbReference type="NCBIfam" id="TIGR03144">
    <property type="entry name" value="cytochr_II_ccsB"/>
    <property type="match status" value="1"/>
</dbReference>
<keyword evidence="2 7" id="KW-0812">Transmembrane</keyword>
<organism evidence="9 10">
    <name type="scientific">Kocuria subflava</name>
    <dbReference type="NCBI Taxonomy" id="1736139"/>
    <lineage>
        <taxon>Bacteria</taxon>
        <taxon>Bacillati</taxon>
        <taxon>Actinomycetota</taxon>
        <taxon>Actinomycetes</taxon>
        <taxon>Micrococcales</taxon>
        <taxon>Micrococcaceae</taxon>
        <taxon>Kocuria</taxon>
    </lineage>
</organism>
<evidence type="ECO:0000256" key="3">
    <source>
        <dbReference type="ARBA" id="ARBA00022748"/>
    </source>
</evidence>
<dbReference type="Pfam" id="PF01578">
    <property type="entry name" value="Cytochrom_C_asm"/>
    <property type="match status" value="1"/>
</dbReference>
<accession>A0A846TTB6</accession>
<feature type="transmembrane region" description="Helical" evidence="7">
    <location>
        <begin position="328"/>
        <end position="343"/>
    </location>
</feature>
<keyword evidence="3" id="KW-0201">Cytochrome c-type biogenesis</keyword>
<evidence type="ECO:0000256" key="7">
    <source>
        <dbReference type="SAM" id="Phobius"/>
    </source>
</evidence>
<evidence type="ECO:0000256" key="5">
    <source>
        <dbReference type="ARBA" id="ARBA00023136"/>
    </source>
</evidence>
<dbReference type="InterPro" id="IPR045062">
    <property type="entry name" value="Cyt_c_biogenesis_CcsA/CcmC"/>
</dbReference>
<feature type="transmembrane region" description="Helical" evidence="7">
    <location>
        <begin position="231"/>
        <end position="256"/>
    </location>
</feature>
<evidence type="ECO:0000313" key="9">
    <source>
        <dbReference type="EMBL" id="NKE10220.1"/>
    </source>
</evidence>
<feature type="domain" description="Cytochrome c assembly protein" evidence="8">
    <location>
        <begin position="168"/>
        <end position="380"/>
    </location>
</feature>
<feature type="transmembrane region" description="Helical" evidence="7">
    <location>
        <begin position="14"/>
        <end position="32"/>
    </location>
</feature>
<feature type="transmembrane region" description="Helical" evidence="7">
    <location>
        <begin position="294"/>
        <end position="313"/>
    </location>
</feature>
<dbReference type="PANTHER" id="PTHR30071:SF1">
    <property type="entry name" value="CYTOCHROME B_B6 PROTEIN-RELATED"/>
    <property type="match status" value="1"/>
</dbReference>
<feature type="transmembrane region" description="Helical" evidence="7">
    <location>
        <begin position="199"/>
        <end position="219"/>
    </location>
</feature>
<evidence type="ECO:0000256" key="1">
    <source>
        <dbReference type="ARBA" id="ARBA00004141"/>
    </source>
</evidence>
<sequence>MTPVDTTLGTWSELFMLMAAVVYMFVFIAFAWDMASHSKTLKEAERREERAEQRSEALVGAGAGARTGSSALTESPGEVDGATEGAEGQWSTTSRDERNDSGSGSRAGWRAQRSSALEGQVADSSMSYADNDHRRPAARVAVVLMVLAFVIHLAAVIMRAIAANRVPWSNMYEFSTTGALLIVAVYLVMLIIKDLRFVGVLISGLVTLMLTAATIAYPTPVSPLQPALQSYWLVIHVSIAVAAMGIFAITFALAILQLIQDRREKRILEGGPSGWAFLKIVPSAQTLENFSYRLNSVGFVFWTFTLAAGAIWARDAWGRYWGWDPKEVWTFVIWVVYAAYLHARATRGWTGRRSAWLSIVGFLCILFNYFVVNTLFDGLHSYSGL</sequence>
<dbReference type="AlphaFoldDB" id="A0A846TTB6"/>
<reference evidence="9 10" key="1">
    <citation type="submission" date="2020-02" db="EMBL/GenBank/DDBJ databases">
        <authorList>
            <person name="Sun Q."/>
        </authorList>
    </citation>
    <scope>NUCLEOTIDE SEQUENCE [LARGE SCALE GENOMIC DNA]</scope>
    <source>
        <strain evidence="9 10">YIM 13062</strain>
    </source>
</reference>
<dbReference type="PANTHER" id="PTHR30071">
    <property type="entry name" value="HEME EXPORTER PROTEIN C"/>
    <property type="match status" value="1"/>
</dbReference>
<dbReference type="GO" id="GO:0020037">
    <property type="term" value="F:heme binding"/>
    <property type="evidence" value="ECO:0007669"/>
    <property type="project" value="InterPro"/>
</dbReference>
<evidence type="ECO:0000259" key="8">
    <source>
        <dbReference type="Pfam" id="PF01578"/>
    </source>
</evidence>
<feature type="transmembrane region" description="Helical" evidence="7">
    <location>
        <begin position="355"/>
        <end position="376"/>
    </location>
</feature>
<dbReference type="GO" id="GO:0017004">
    <property type="term" value="P:cytochrome complex assembly"/>
    <property type="evidence" value="ECO:0007669"/>
    <property type="project" value="UniProtKB-KW"/>
</dbReference>
<comment type="caution">
    <text evidence="9">The sequence shown here is derived from an EMBL/GenBank/DDBJ whole genome shotgun (WGS) entry which is preliminary data.</text>
</comment>
<evidence type="ECO:0000256" key="2">
    <source>
        <dbReference type="ARBA" id="ARBA00022692"/>
    </source>
</evidence>
<name>A0A846TTB6_9MICC</name>
<protein>
    <submittedName>
        <fullName evidence="9">C-type cytochrome biogenesis protein CcsB</fullName>
    </submittedName>
</protein>
<evidence type="ECO:0000256" key="4">
    <source>
        <dbReference type="ARBA" id="ARBA00022989"/>
    </source>
</evidence>
<keyword evidence="4 7" id="KW-1133">Transmembrane helix</keyword>
<feature type="compositionally biased region" description="Basic and acidic residues" evidence="6">
    <location>
        <begin position="43"/>
        <end position="55"/>
    </location>
</feature>
<feature type="transmembrane region" description="Helical" evidence="7">
    <location>
        <begin position="174"/>
        <end position="192"/>
    </location>
</feature>
<dbReference type="EMBL" id="JAAVUN010000019">
    <property type="protein sequence ID" value="NKE10220.1"/>
    <property type="molecule type" value="Genomic_DNA"/>
</dbReference>
<gene>
    <name evidence="9" type="primary">ccsB</name>
    <name evidence="9" type="ORF">GTW58_09810</name>
</gene>
<dbReference type="GO" id="GO:0005886">
    <property type="term" value="C:plasma membrane"/>
    <property type="evidence" value="ECO:0007669"/>
    <property type="project" value="TreeGrafter"/>
</dbReference>
<dbReference type="InterPro" id="IPR017562">
    <property type="entry name" value="Cyt_c_biogenesis_CcsA"/>
</dbReference>
<dbReference type="Proteomes" id="UP000521379">
    <property type="component" value="Unassembled WGS sequence"/>
</dbReference>
<comment type="subcellular location">
    <subcellularLocation>
        <location evidence="1">Membrane</location>
        <topology evidence="1">Multi-pass membrane protein</topology>
    </subcellularLocation>
</comment>
<keyword evidence="5 7" id="KW-0472">Membrane</keyword>
<evidence type="ECO:0000256" key="6">
    <source>
        <dbReference type="SAM" id="MobiDB-lite"/>
    </source>
</evidence>
<feature type="region of interest" description="Disordered" evidence="6">
    <location>
        <begin position="43"/>
        <end position="118"/>
    </location>
</feature>
<dbReference type="InterPro" id="IPR002541">
    <property type="entry name" value="Cyt_c_assembly"/>
</dbReference>